<sequence>MTSTTNRLTLTDKDDDALDIENIVDPANGAAFLRTSMSGVYLSAQQVRQLINRLEPHAAPARAALDVFNDYPLGQVFTRSDGNLRVKVSSTHYSTIRSSAGTPPTYLASVFLTDQPEDIIEAVSA</sequence>
<dbReference type="EMBL" id="JAVDUM010000017">
    <property type="protein sequence ID" value="MDR6868703.1"/>
    <property type="molecule type" value="Genomic_DNA"/>
</dbReference>
<dbReference type="Proteomes" id="UP001259347">
    <property type="component" value="Unassembled WGS sequence"/>
</dbReference>
<protein>
    <submittedName>
        <fullName evidence="1">Uncharacterized protein</fullName>
    </submittedName>
</protein>
<proteinExistence type="predicted"/>
<evidence type="ECO:0000313" key="2">
    <source>
        <dbReference type="Proteomes" id="UP001259347"/>
    </source>
</evidence>
<keyword evidence="2" id="KW-1185">Reference proteome</keyword>
<dbReference type="RefSeq" id="WP_310022790.1">
    <property type="nucleotide sequence ID" value="NZ_JAVDUM010000017.1"/>
</dbReference>
<comment type="caution">
    <text evidence="1">The sequence shown here is derived from an EMBL/GenBank/DDBJ whole genome shotgun (WGS) entry which is preliminary data.</text>
</comment>
<name>A0ABU1SI59_9MICO</name>
<evidence type="ECO:0000313" key="1">
    <source>
        <dbReference type="EMBL" id="MDR6868703.1"/>
    </source>
</evidence>
<accession>A0ABU1SI59</accession>
<reference evidence="1 2" key="1">
    <citation type="submission" date="2023-07" db="EMBL/GenBank/DDBJ databases">
        <title>Sorghum-associated microbial communities from plants grown in Nebraska, USA.</title>
        <authorList>
            <person name="Schachtman D."/>
        </authorList>
    </citation>
    <scope>NUCLEOTIDE SEQUENCE [LARGE SCALE GENOMIC DNA]</scope>
    <source>
        <strain evidence="1 2">2980</strain>
    </source>
</reference>
<gene>
    <name evidence="1" type="ORF">J2Y69_003327</name>
</gene>
<organism evidence="1 2">
    <name type="scientific">Microbacterium resistens</name>
    <dbReference type="NCBI Taxonomy" id="156977"/>
    <lineage>
        <taxon>Bacteria</taxon>
        <taxon>Bacillati</taxon>
        <taxon>Actinomycetota</taxon>
        <taxon>Actinomycetes</taxon>
        <taxon>Micrococcales</taxon>
        <taxon>Microbacteriaceae</taxon>
        <taxon>Microbacterium</taxon>
    </lineage>
</organism>